<organism evidence="2 3">
    <name type="scientific">Eimeria tenella</name>
    <name type="common">Coccidian parasite</name>
    <dbReference type="NCBI Taxonomy" id="5802"/>
    <lineage>
        <taxon>Eukaryota</taxon>
        <taxon>Sar</taxon>
        <taxon>Alveolata</taxon>
        <taxon>Apicomplexa</taxon>
        <taxon>Conoidasida</taxon>
        <taxon>Coccidia</taxon>
        <taxon>Eucoccidiorida</taxon>
        <taxon>Eimeriorina</taxon>
        <taxon>Eimeriidae</taxon>
        <taxon>Eimeria</taxon>
    </lineage>
</organism>
<gene>
    <name evidence="2" type="ORF">ETH_00013870</name>
</gene>
<dbReference type="OrthoDB" id="346114at2759"/>
<feature type="region of interest" description="Disordered" evidence="1">
    <location>
        <begin position="1"/>
        <end position="49"/>
    </location>
</feature>
<dbReference type="EMBL" id="HG675740">
    <property type="protein sequence ID" value="CDJ42842.1"/>
    <property type="molecule type" value="Genomic_DNA"/>
</dbReference>
<dbReference type="GeneID" id="25251936"/>
<feature type="compositionally biased region" description="Basic and acidic residues" evidence="1">
    <location>
        <begin position="339"/>
        <end position="349"/>
    </location>
</feature>
<feature type="region of interest" description="Disordered" evidence="1">
    <location>
        <begin position="81"/>
        <end position="129"/>
    </location>
</feature>
<proteinExistence type="predicted"/>
<sequence length="379" mass="41623">MKNPADCSVVPIGRIPMDSAFNGHPRRRAHHGGAKLSSKGEERKKPSLKDIFGLTPLDIFGKPSTDDAPGPVKLLQNLVGTTTGSSSREQRANPPEIQEPQAQNAANEPYRPQGSGLMPPVAHPKPQVPQIDTRTNLEKYLGMKMRESRGHMPMYPMVGLVPPVYQQNAYFGQMQMQPNAGPQFAYQPQFASPAPPVEGFPESWEGHGMAAGYIPPCHFENPAGYPQQMTPAENPAGYPQQMTPAAYSQAHSAPHSRSASEQNYIPEALQFDSPPAWFQHKSYMPQVPQFSHMTAPVPGAPFHPGFSYATDFKYYYNYYPAEDYAGEIDGGDAAAQEEAVAREQQRAEEIAGQQADEPQTIKPIITSKRRLESGKAVPL</sequence>
<dbReference type="Proteomes" id="UP000030747">
    <property type="component" value="Unassembled WGS sequence"/>
</dbReference>
<dbReference type="RefSeq" id="XP_013233592.1">
    <property type="nucleotide sequence ID" value="XM_013378138.1"/>
</dbReference>
<evidence type="ECO:0000256" key="1">
    <source>
        <dbReference type="SAM" id="MobiDB-lite"/>
    </source>
</evidence>
<dbReference type="AlphaFoldDB" id="U6KXF6"/>
<feature type="region of interest" description="Disordered" evidence="1">
    <location>
        <begin position="332"/>
        <end position="379"/>
    </location>
</feature>
<reference evidence="2" key="2">
    <citation type="submission" date="2013-10" db="EMBL/GenBank/DDBJ databases">
        <authorList>
            <person name="Aslett M."/>
        </authorList>
    </citation>
    <scope>NUCLEOTIDE SEQUENCE [LARGE SCALE GENOMIC DNA]</scope>
    <source>
        <strain evidence="2">Houghton</strain>
    </source>
</reference>
<name>U6KXF6_EIMTE</name>
<dbReference type="VEuPathDB" id="ToxoDB:ETH2_1114100"/>
<reference evidence="2" key="1">
    <citation type="submission" date="2013-10" db="EMBL/GenBank/DDBJ databases">
        <title>Genomic analysis of the causative agents of coccidiosis in chickens.</title>
        <authorList>
            <person name="Reid A.J."/>
            <person name="Blake D."/>
            <person name="Billington K."/>
            <person name="Browne H."/>
            <person name="Dunn M."/>
            <person name="Hung S."/>
            <person name="Kawahara F."/>
            <person name="Miranda-Saavedra D."/>
            <person name="Mourier T."/>
            <person name="Nagra H."/>
            <person name="Otto T.D."/>
            <person name="Rawlings N."/>
            <person name="Sanchez A."/>
            <person name="Sanders M."/>
            <person name="Subramaniam C."/>
            <person name="Tay Y."/>
            <person name="Dear P."/>
            <person name="Doerig C."/>
            <person name="Gruber A."/>
            <person name="Parkinson J."/>
            <person name="Shirley M."/>
            <person name="Wan K.L."/>
            <person name="Berriman M."/>
            <person name="Tomley F."/>
            <person name="Pain A."/>
        </authorList>
    </citation>
    <scope>NUCLEOTIDE SEQUENCE [LARGE SCALE GENOMIC DNA]</scope>
    <source>
        <strain evidence="2">Houghton</strain>
    </source>
</reference>
<accession>U6KXF6</accession>
<evidence type="ECO:0000313" key="3">
    <source>
        <dbReference type="Proteomes" id="UP000030747"/>
    </source>
</evidence>
<protein>
    <submittedName>
        <fullName evidence="2">Uncharacterized protein</fullName>
    </submittedName>
</protein>
<evidence type="ECO:0000313" key="2">
    <source>
        <dbReference type="EMBL" id="CDJ42842.1"/>
    </source>
</evidence>
<dbReference type="OMA" id="RESRGHM"/>
<dbReference type="VEuPathDB" id="ToxoDB:ETH_00013870"/>
<feature type="compositionally biased region" description="Basic residues" evidence="1">
    <location>
        <begin position="24"/>
        <end position="33"/>
    </location>
</feature>
<feature type="compositionally biased region" description="Basic and acidic residues" evidence="1">
    <location>
        <begin position="38"/>
        <end position="48"/>
    </location>
</feature>
<keyword evidence="3" id="KW-1185">Reference proteome</keyword>